<dbReference type="Proteomes" id="UP000324611">
    <property type="component" value="Unassembled WGS sequence"/>
</dbReference>
<evidence type="ECO:0000256" key="1">
    <source>
        <dbReference type="SAM" id="SignalP"/>
    </source>
</evidence>
<comment type="caution">
    <text evidence="3">The sequence shown here is derived from an EMBL/GenBank/DDBJ whole genome shotgun (WGS) entry which is preliminary data.</text>
</comment>
<name>A0A5B2W2P0_9BACT</name>
<evidence type="ECO:0000313" key="4">
    <source>
        <dbReference type="Proteomes" id="UP000324611"/>
    </source>
</evidence>
<gene>
    <name evidence="3" type="ORF">F0L74_03970</name>
</gene>
<dbReference type="InterPro" id="IPR025665">
    <property type="entry name" value="Beta-barrel_OMP_2"/>
</dbReference>
<accession>A0A5B2W2P0</accession>
<keyword evidence="1" id="KW-0732">Signal</keyword>
<dbReference type="AlphaFoldDB" id="A0A5B2W2P0"/>
<proteinExistence type="predicted"/>
<feature type="signal peptide" evidence="1">
    <location>
        <begin position="1"/>
        <end position="19"/>
    </location>
</feature>
<dbReference type="RefSeq" id="WP_149836524.1">
    <property type="nucleotide sequence ID" value="NZ_VUOC01000001.1"/>
</dbReference>
<organism evidence="3 4">
    <name type="scientific">Chitinophaga agrisoli</name>
    <dbReference type="NCBI Taxonomy" id="2607653"/>
    <lineage>
        <taxon>Bacteria</taxon>
        <taxon>Pseudomonadati</taxon>
        <taxon>Bacteroidota</taxon>
        <taxon>Chitinophagia</taxon>
        <taxon>Chitinophagales</taxon>
        <taxon>Chitinophagaceae</taxon>
        <taxon>Chitinophaga</taxon>
    </lineage>
</organism>
<evidence type="ECO:0000259" key="2">
    <source>
        <dbReference type="Pfam" id="PF13568"/>
    </source>
</evidence>
<reference evidence="3 4" key="1">
    <citation type="submission" date="2019-09" db="EMBL/GenBank/DDBJ databases">
        <title>Chitinophaga ginsengihumi sp. nov., isolated from soil of ginseng rhizosphere.</title>
        <authorList>
            <person name="Lee J."/>
        </authorList>
    </citation>
    <scope>NUCLEOTIDE SEQUENCE [LARGE SCALE GENOMIC DNA]</scope>
    <source>
        <strain evidence="3 4">BN140078</strain>
    </source>
</reference>
<protein>
    <submittedName>
        <fullName evidence="3">PorT family protein</fullName>
    </submittedName>
</protein>
<feature type="domain" description="Outer membrane protein beta-barrel" evidence="2">
    <location>
        <begin position="20"/>
        <end position="186"/>
    </location>
</feature>
<evidence type="ECO:0000313" key="3">
    <source>
        <dbReference type="EMBL" id="KAA2245128.1"/>
    </source>
</evidence>
<reference evidence="3 4" key="2">
    <citation type="submission" date="2019-09" db="EMBL/GenBank/DDBJ databases">
        <authorList>
            <person name="Jin C."/>
        </authorList>
    </citation>
    <scope>NUCLEOTIDE SEQUENCE [LARGE SCALE GENOMIC DNA]</scope>
    <source>
        <strain evidence="3 4">BN140078</strain>
    </source>
</reference>
<sequence>MKKYALLVLLALGTLSTYAQVSFGLKAGYSNSNIKFEDNEGISRLSAWHAGVIADLSLSEDFSLQPQLLVSAKGAQQGGVSVGGLNVGGTKMSLTYLELPVNFMYKIKAGSGKFFIGVGPYIAYGIGGKIGDQKIKFDGKSFEEVGEGDENAHLKALDFGGNILAGYELKNGLLFSINYSMGLTDISADDEKSKNNYFGVSVGYLLHTKKK</sequence>
<keyword evidence="4" id="KW-1185">Reference proteome</keyword>
<dbReference type="Pfam" id="PF13568">
    <property type="entry name" value="OMP_b-brl_2"/>
    <property type="match status" value="1"/>
</dbReference>
<feature type="chain" id="PRO_5022867454" evidence="1">
    <location>
        <begin position="20"/>
        <end position="211"/>
    </location>
</feature>
<dbReference type="EMBL" id="VUOC01000001">
    <property type="protein sequence ID" value="KAA2245128.1"/>
    <property type="molecule type" value="Genomic_DNA"/>
</dbReference>